<dbReference type="EMBL" id="BLWD01000001">
    <property type="protein sequence ID" value="GFN03318.1"/>
    <property type="molecule type" value="Genomic_DNA"/>
</dbReference>
<organism evidence="2 3">
    <name type="scientific">Streptomyces microflavus</name>
    <name type="common">Streptomyces lipmanii</name>
    <dbReference type="NCBI Taxonomy" id="1919"/>
    <lineage>
        <taxon>Bacteria</taxon>
        <taxon>Bacillati</taxon>
        <taxon>Actinomycetota</taxon>
        <taxon>Actinomycetes</taxon>
        <taxon>Kitasatosporales</taxon>
        <taxon>Streptomycetaceae</taxon>
        <taxon>Streptomyces</taxon>
    </lineage>
</organism>
<comment type="caution">
    <text evidence="2">The sequence shown here is derived from an EMBL/GenBank/DDBJ whole genome shotgun (WGS) entry which is preliminary data.</text>
</comment>
<evidence type="ECO:0000313" key="2">
    <source>
        <dbReference type="EMBL" id="GFN03318.1"/>
    </source>
</evidence>
<protein>
    <submittedName>
        <fullName evidence="2">Uncharacterized protein</fullName>
    </submittedName>
</protein>
<accession>A0A7J0CLZ7</accession>
<name>A0A7J0CLZ7_STRMI</name>
<dbReference type="AlphaFoldDB" id="A0A7J0CLZ7"/>
<feature type="region of interest" description="Disordered" evidence="1">
    <location>
        <begin position="1"/>
        <end position="22"/>
    </location>
</feature>
<reference evidence="2 3" key="1">
    <citation type="submission" date="2020-05" db="EMBL/GenBank/DDBJ databases">
        <title>Whole genome shotgun sequence of Streptomyces microflavus NBRC 13062.</title>
        <authorList>
            <person name="Komaki H."/>
            <person name="Tamura T."/>
        </authorList>
    </citation>
    <scope>NUCLEOTIDE SEQUENCE [LARGE SCALE GENOMIC DNA]</scope>
    <source>
        <strain evidence="2 3">NBRC 13062</strain>
    </source>
</reference>
<dbReference type="Proteomes" id="UP000498740">
    <property type="component" value="Unassembled WGS sequence"/>
</dbReference>
<feature type="region of interest" description="Disordered" evidence="1">
    <location>
        <begin position="56"/>
        <end position="83"/>
    </location>
</feature>
<evidence type="ECO:0000256" key="1">
    <source>
        <dbReference type="SAM" id="MobiDB-lite"/>
    </source>
</evidence>
<gene>
    <name evidence="2" type="ORF">Smic_18740</name>
</gene>
<feature type="compositionally biased region" description="Basic and acidic residues" evidence="1">
    <location>
        <begin position="1"/>
        <end position="12"/>
    </location>
</feature>
<evidence type="ECO:0000313" key="3">
    <source>
        <dbReference type="Proteomes" id="UP000498740"/>
    </source>
</evidence>
<sequence length="100" mass="10333">MVGVVEEEHQVTEADEGVGAVPGAGQGLGVAVHIADHVDPGGTLCARRRPVRFAASHADHPKAPAPARVEAGEPAGPAVTSKSSCRWTTVRERAIYLCDA</sequence>
<proteinExistence type="predicted"/>